<evidence type="ECO:0000256" key="4">
    <source>
        <dbReference type="ARBA" id="ARBA00022723"/>
    </source>
</evidence>
<feature type="domain" description="RING-type" evidence="9">
    <location>
        <begin position="458"/>
        <end position="499"/>
    </location>
</feature>
<evidence type="ECO:0000313" key="10">
    <source>
        <dbReference type="EMBL" id="KAF8716199.1"/>
    </source>
</evidence>
<organism evidence="10 11">
    <name type="scientific">Digitaria exilis</name>
    <dbReference type="NCBI Taxonomy" id="1010633"/>
    <lineage>
        <taxon>Eukaryota</taxon>
        <taxon>Viridiplantae</taxon>
        <taxon>Streptophyta</taxon>
        <taxon>Embryophyta</taxon>
        <taxon>Tracheophyta</taxon>
        <taxon>Spermatophyta</taxon>
        <taxon>Magnoliopsida</taxon>
        <taxon>Liliopsida</taxon>
        <taxon>Poales</taxon>
        <taxon>Poaceae</taxon>
        <taxon>PACMAD clade</taxon>
        <taxon>Panicoideae</taxon>
        <taxon>Panicodae</taxon>
        <taxon>Paniceae</taxon>
        <taxon>Anthephorinae</taxon>
        <taxon>Digitaria</taxon>
    </lineage>
</organism>
<dbReference type="InterPro" id="IPR001841">
    <property type="entry name" value="Znf_RING"/>
</dbReference>
<keyword evidence="3" id="KW-0808">Transferase</keyword>
<name>A0A835EUD4_9POAL</name>
<accession>A0A835EUD4</accession>
<dbReference type="PANTHER" id="PTHR22937:SF104">
    <property type="entry name" value="RING-TYPE E3 UBIQUITIN TRANSFERASE"/>
    <property type="match status" value="1"/>
</dbReference>
<sequence length="510" mass="55389">MSHRNMVWTRQPVNPGWEQGHAQVQSEISYYGGPGSVSSNLGVQTAGVPVNTANVGICDLRNHERPHVHNSYPHVGVTSSFVFPTTMYNPGMATTAVNIYIPHTQSFGLGNVQPPSLYHQVSTGTIDESSSSVNFGDSASGFIKRKNALMAGNHHFVHGFAGSSSSAHVPQNPGHGPWNASFQSNCLPNSAASNPREYHSSNGWPILEGSSGDVPSSLSSMAARPELVPHGNYVFPACHIGQCNTWIPQAANGVAHGVPQWGYSNAVTNPPGTRDMPNGNVQDYQAGHSSIHVPLPHLCQNHLHTLQVPQIQVPHQQFVGNNAVHGLNPSVAGLPLDPRMLALPFNAEHTFGHLIHPPLTNHVNNGVLRILPYQNAAVLDRSRIHETGNAIDELRDMRLDVDNMTYEELVALEEQIGDVNTGLTESFIQENLSSTFYVPGAAGLSDQFSELSLENDACIICQDEYEEKELIGTLECGHKYHAVCIKQWLMMKNLCPICKTTALSSDRRNG</sequence>
<evidence type="ECO:0000256" key="8">
    <source>
        <dbReference type="PROSITE-ProRule" id="PRU00175"/>
    </source>
</evidence>
<dbReference type="AlphaFoldDB" id="A0A835EUD4"/>
<dbReference type="GO" id="GO:0061630">
    <property type="term" value="F:ubiquitin protein ligase activity"/>
    <property type="evidence" value="ECO:0007669"/>
    <property type="project" value="UniProtKB-EC"/>
</dbReference>
<evidence type="ECO:0000256" key="3">
    <source>
        <dbReference type="ARBA" id="ARBA00022679"/>
    </source>
</evidence>
<dbReference type="GO" id="GO:0008270">
    <property type="term" value="F:zinc ion binding"/>
    <property type="evidence" value="ECO:0007669"/>
    <property type="project" value="UniProtKB-KW"/>
</dbReference>
<keyword evidence="11" id="KW-1185">Reference proteome</keyword>
<evidence type="ECO:0000256" key="7">
    <source>
        <dbReference type="ARBA" id="ARBA00022833"/>
    </source>
</evidence>
<comment type="caution">
    <text evidence="10">The sequence shown here is derived from an EMBL/GenBank/DDBJ whole genome shotgun (WGS) entry which is preliminary data.</text>
</comment>
<evidence type="ECO:0000256" key="2">
    <source>
        <dbReference type="ARBA" id="ARBA00012483"/>
    </source>
</evidence>
<dbReference type="InterPro" id="IPR013083">
    <property type="entry name" value="Znf_RING/FYVE/PHD"/>
</dbReference>
<comment type="catalytic activity">
    <reaction evidence="1">
        <text>S-ubiquitinyl-[E2 ubiquitin-conjugating enzyme]-L-cysteine + [acceptor protein]-L-lysine = [E2 ubiquitin-conjugating enzyme]-L-cysteine + N(6)-ubiquitinyl-[acceptor protein]-L-lysine.</text>
        <dbReference type="EC" id="2.3.2.27"/>
    </reaction>
</comment>
<dbReference type="PANTHER" id="PTHR22937">
    <property type="entry name" value="E3 UBIQUITIN-PROTEIN LIGASE RNF165"/>
    <property type="match status" value="1"/>
</dbReference>
<dbReference type="SUPFAM" id="SSF57850">
    <property type="entry name" value="RING/U-box"/>
    <property type="match status" value="1"/>
</dbReference>
<reference evidence="10" key="1">
    <citation type="submission" date="2020-07" db="EMBL/GenBank/DDBJ databases">
        <title>Genome sequence and genetic diversity analysis of an under-domesticated orphan crop, white fonio (Digitaria exilis).</title>
        <authorList>
            <person name="Bennetzen J.L."/>
            <person name="Chen S."/>
            <person name="Ma X."/>
            <person name="Wang X."/>
            <person name="Yssel A.E.J."/>
            <person name="Chaluvadi S.R."/>
            <person name="Johnson M."/>
            <person name="Gangashetty P."/>
            <person name="Hamidou F."/>
            <person name="Sanogo M.D."/>
            <person name="Zwaenepoel A."/>
            <person name="Wallace J."/>
            <person name="Van De Peer Y."/>
            <person name="Van Deynze A."/>
        </authorList>
    </citation>
    <scope>NUCLEOTIDE SEQUENCE</scope>
    <source>
        <tissue evidence="10">Leaves</tissue>
    </source>
</reference>
<dbReference type="Gene3D" id="3.30.40.10">
    <property type="entry name" value="Zinc/RING finger domain, C3HC4 (zinc finger)"/>
    <property type="match status" value="1"/>
</dbReference>
<dbReference type="EMBL" id="JACEFO010001727">
    <property type="protein sequence ID" value="KAF8716199.1"/>
    <property type="molecule type" value="Genomic_DNA"/>
</dbReference>
<evidence type="ECO:0000256" key="1">
    <source>
        <dbReference type="ARBA" id="ARBA00000900"/>
    </source>
</evidence>
<protein>
    <recommendedName>
        <fullName evidence="2">RING-type E3 ubiquitin transferase</fullName>
        <ecNumber evidence="2">2.3.2.27</ecNumber>
    </recommendedName>
</protein>
<gene>
    <name evidence="10" type="ORF">HU200_026477</name>
</gene>
<evidence type="ECO:0000259" key="9">
    <source>
        <dbReference type="PROSITE" id="PS50089"/>
    </source>
</evidence>
<dbReference type="SMART" id="SM00184">
    <property type="entry name" value="RING"/>
    <property type="match status" value="1"/>
</dbReference>
<dbReference type="OrthoDB" id="8062037at2759"/>
<dbReference type="Proteomes" id="UP000636709">
    <property type="component" value="Unassembled WGS sequence"/>
</dbReference>
<proteinExistence type="predicted"/>
<evidence type="ECO:0000256" key="5">
    <source>
        <dbReference type="ARBA" id="ARBA00022771"/>
    </source>
</evidence>
<dbReference type="Pfam" id="PF13639">
    <property type="entry name" value="zf-RING_2"/>
    <property type="match status" value="1"/>
</dbReference>
<dbReference type="EC" id="2.3.2.27" evidence="2"/>
<keyword evidence="7" id="KW-0862">Zinc</keyword>
<dbReference type="PROSITE" id="PS50089">
    <property type="entry name" value="ZF_RING_2"/>
    <property type="match status" value="1"/>
</dbReference>
<dbReference type="FunFam" id="3.30.40.10:FF:000467">
    <property type="entry name" value="C-terminal zinc-finger"/>
    <property type="match status" value="1"/>
</dbReference>
<dbReference type="InterPro" id="IPR045191">
    <property type="entry name" value="MBR1/2-like"/>
</dbReference>
<keyword evidence="6" id="KW-0833">Ubl conjugation pathway</keyword>
<evidence type="ECO:0000313" key="11">
    <source>
        <dbReference type="Proteomes" id="UP000636709"/>
    </source>
</evidence>
<keyword evidence="5 8" id="KW-0863">Zinc-finger</keyword>
<evidence type="ECO:0000256" key="6">
    <source>
        <dbReference type="ARBA" id="ARBA00022786"/>
    </source>
</evidence>
<keyword evidence="4" id="KW-0479">Metal-binding</keyword>